<evidence type="ECO:0000313" key="3">
    <source>
        <dbReference type="Proteomes" id="UP001499924"/>
    </source>
</evidence>
<dbReference type="Proteomes" id="UP001499924">
    <property type="component" value="Unassembled WGS sequence"/>
</dbReference>
<proteinExistence type="predicted"/>
<gene>
    <name evidence="2" type="ORF">GCM10010531_22300</name>
</gene>
<accession>A0ABP6P5Q8</accession>
<keyword evidence="3" id="KW-1185">Reference proteome</keyword>
<evidence type="ECO:0000259" key="1">
    <source>
        <dbReference type="Pfam" id="PF03992"/>
    </source>
</evidence>
<organism evidence="2 3">
    <name type="scientific">Blastococcus jejuensis</name>
    <dbReference type="NCBI Taxonomy" id="351224"/>
    <lineage>
        <taxon>Bacteria</taxon>
        <taxon>Bacillati</taxon>
        <taxon>Actinomycetota</taxon>
        <taxon>Actinomycetes</taxon>
        <taxon>Geodermatophilales</taxon>
        <taxon>Geodermatophilaceae</taxon>
        <taxon>Blastococcus</taxon>
    </lineage>
</organism>
<dbReference type="SUPFAM" id="SSF54909">
    <property type="entry name" value="Dimeric alpha+beta barrel"/>
    <property type="match status" value="1"/>
</dbReference>
<dbReference type="Gene3D" id="3.30.70.100">
    <property type="match status" value="1"/>
</dbReference>
<dbReference type="EMBL" id="BAAAVV010000004">
    <property type="protein sequence ID" value="GAA3168826.1"/>
    <property type="molecule type" value="Genomic_DNA"/>
</dbReference>
<protein>
    <recommendedName>
        <fullName evidence="1">ABM domain-containing protein</fullName>
    </recommendedName>
</protein>
<dbReference type="InterPro" id="IPR007138">
    <property type="entry name" value="ABM_dom"/>
</dbReference>
<evidence type="ECO:0000313" key="2">
    <source>
        <dbReference type="EMBL" id="GAA3168826.1"/>
    </source>
</evidence>
<dbReference type="RefSeq" id="WP_344688927.1">
    <property type="nucleotide sequence ID" value="NZ_BAAAVV010000004.1"/>
</dbReference>
<comment type="caution">
    <text evidence="2">The sequence shown here is derived from an EMBL/GenBank/DDBJ whole genome shotgun (WGS) entry which is preliminary data.</text>
</comment>
<dbReference type="InterPro" id="IPR011008">
    <property type="entry name" value="Dimeric_a/b-barrel"/>
</dbReference>
<dbReference type="Pfam" id="PF03992">
    <property type="entry name" value="ABM"/>
    <property type="match status" value="1"/>
</dbReference>
<feature type="domain" description="ABM" evidence="1">
    <location>
        <begin position="4"/>
        <end position="74"/>
    </location>
</feature>
<reference evidence="3" key="1">
    <citation type="journal article" date="2019" name="Int. J. Syst. Evol. Microbiol.">
        <title>The Global Catalogue of Microorganisms (GCM) 10K type strain sequencing project: providing services to taxonomists for standard genome sequencing and annotation.</title>
        <authorList>
            <consortium name="The Broad Institute Genomics Platform"/>
            <consortium name="The Broad Institute Genome Sequencing Center for Infectious Disease"/>
            <person name="Wu L."/>
            <person name="Ma J."/>
        </authorList>
    </citation>
    <scope>NUCLEOTIDE SEQUENCE [LARGE SCALE GENOMIC DNA]</scope>
    <source>
        <strain evidence="3">JCM 15614</strain>
    </source>
</reference>
<sequence length="106" mass="11493">MAVFRILEAKARPGAVDRLADLLVTQNDRVVASAPGALFAQALRSGDQVLAVSSWDSAEAMQRYLDQDVTQEFYRALPELLMGTPSIRTYEVIRPGDGAAGSGWQP</sequence>
<name>A0ABP6P5Q8_9ACTN</name>